<gene>
    <name evidence="1" type="ORF">FLR47_09040</name>
</gene>
<dbReference type="EMBL" id="AAHZLZ010000080">
    <property type="protein sequence ID" value="ECB9928490.1"/>
    <property type="molecule type" value="Genomic_DNA"/>
</dbReference>
<name>A0A6C7MCB2_CAMJU</name>
<comment type="caution">
    <text evidence="1">The sequence shown here is derived from an EMBL/GenBank/DDBJ whole genome shotgun (WGS) entry which is preliminary data.</text>
</comment>
<proteinExistence type="predicted"/>
<organism evidence="1">
    <name type="scientific">Campylobacter jejuni</name>
    <dbReference type="NCBI Taxonomy" id="197"/>
    <lineage>
        <taxon>Bacteria</taxon>
        <taxon>Pseudomonadati</taxon>
        <taxon>Campylobacterota</taxon>
        <taxon>Epsilonproteobacteria</taxon>
        <taxon>Campylobacterales</taxon>
        <taxon>Campylobacteraceae</taxon>
        <taxon>Campylobacter</taxon>
    </lineage>
</organism>
<evidence type="ECO:0000313" key="1">
    <source>
        <dbReference type="EMBL" id="ECB9928490.1"/>
    </source>
</evidence>
<protein>
    <submittedName>
        <fullName evidence="1">Pentapeptide repeat-containing protein</fullName>
    </submittedName>
</protein>
<reference evidence="1" key="1">
    <citation type="submission" date="2019-07" db="EMBL/GenBank/DDBJ databases">
        <authorList>
            <consortium name="NARMS: The National Antimicrobial Resistance Monitoring System"/>
        </authorList>
    </citation>
    <scope>NUCLEOTIDE SEQUENCE</scope>
    <source>
        <strain evidence="1">FSIS21924742</strain>
    </source>
</reference>
<sequence>MEEFDKEQAIADIAEKLNIQKDKISYIEYSDLFQINDCVIPAVIADNIKVFQEYNLYFYRCTIPNLILEITIKSLEF</sequence>
<dbReference type="AlphaFoldDB" id="A0A6C7MCB2"/>
<feature type="non-terminal residue" evidence="1">
    <location>
        <position position="77"/>
    </location>
</feature>
<accession>A0A6C7MCB2</accession>